<evidence type="ECO:0000313" key="2">
    <source>
        <dbReference type="EMBL" id="KAK9933992.1"/>
    </source>
</evidence>
<dbReference type="EMBL" id="JBEDUW010000004">
    <property type="protein sequence ID" value="KAK9933992.1"/>
    <property type="molecule type" value="Genomic_DNA"/>
</dbReference>
<evidence type="ECO:0000313" key="3">
    <source>
        <dbReference type="Proteomes" id="UP001457282"/>
    </source>
</evidence>
<feature type="region of interest" description="Disordered" evidence="1">
    <location>
        <begin position="39"/>
        <end position="99"/>
    </location>
</feature>
<sequence>MVASLQADAKQFVLNVDRHLAQVKNDPILGRSVEDLAIGGAKDQSQSQSQPQARTTNKGNSNSDAKHDHLDDVDVNESFGKYGRDVSVESDNPELRPHR</sequence>
<dbReference type="Proteomes" id="UP001457282">
    <property type="component" value="Unassembled WGS sequence"/>
</dbReference>
<keyword evidence="3" id="KW-1185">Reference proteome</keyword>
<organism evidence="2 3">
    <name type="scientific">Rubus argutus</name>
    <name type="common">Southern blackberry</name>
    <dbReference type="NCBI Taxonomy" id="59490"/>
    <lineage>
        <taxon>Eukaryota</taxon>
        <taxon>Viridiplantae</taxon>
        <taxon>Streptophyta</taxon>
        <taxon>Embryophyta</taxon>
        <taxon>Tracheophyta</taxon>
        <taxon>Spermatophyta</taxon>
        <taxon>Magnoliopsida</taxon>
        <taxon>eudicotyledons</taxon>
        <taxon>Gunneridae</taxon>
        <taxon>Pentapetalae</taxon>
        <taxon>rosids</taxon>
        <taxon>fabids</taxon>
        <taxon>Rosales</taxon>
        <taxon>Rosaceae</taxon>
        <taxon>Rosoideae</taxon>
        <taxon>Rosoideae incertae sedis</taxon>
        <taxon>Rubus</taxon>
    </lineage>
</organism>
<evidence type="ECO:0000256" key="1">
    <source>
        <dbReference type="SAM" id="MobiDB-lite"/>
    </source>
</evidence>
<name>A0AAW1XE39_RUBAR</name>
<gene>
    <name evidence="2" type="ORF">M0R45_021160</name>
</gene>
<reference evidence="2 3" key="1">
    <citation type="journal article" date="2023" name="G3 (Bethesda)">
        <title>A chromosome-length genome assembly and annotation of blackberry (Rubus argutus, cv. 'Hillquist').</title>
        <authorList>
            <person name="Bruna T."/>
            <person name="Aryal R."/>
            <person name="Dudchenko O."/>
            <person name="Sargent D.J."/>
            <person name="Mead D."/>
            <person name="Buti M."/>
            <person name="Cavallini A."/>
            <person name="Hytonen T."/>
            <person name="Andres J."/>
            <person name="Pham M."/>
            <person name="Weisz D."/>
            <person name="Mascagni F."/>
            <person name="Usai G."/>
            <person name="Natali L."/>
            <person name="Bassil N."/>
            <person name="Fernandez G.E."/>
            <person name="Lomsadze A."/>
            <person name="Armour M."/>
            <person name="Olukolu B."/>
            <person name="Poorten T."/>
            <person name="Britton C."/>
            <person name="Davik J."/>
            <person name="Ashrafi H."/>
            <person name="Aiden E.L."/>
            <person name="Borodovsky M."/>
            <person name="Worthington M."/>
        </authorList>
    </citation>
    <scope>NUCLEOTIDE SEQUENCE [LARGE SCALE GENOMIC DNA]</scope>
    <source>
        <strain evidence="2">PI 553951</strain>
    </source>
</reference>
<feature type="compositionally biased region" description="Polar residues" evidence="1">
    <location>
        <begin position="43"/>
        <end position="63"/>
    </location>
</feature>
<feature type="compositionally biased region" description="Basic and acidic residues" evidence="1">
    <location>
        <begin position="82"/>
        <end position="99"/>
    </location>
</feature>
<accession>A0AAW1XE39</accession>
<proteinExistence type="predicted"/>
<dbReference type="AlphaFoldDB" id="A0AAW1XE39"/>
<comment type="caution">
    <text evidence="2">The sequence shown here is derived from an EMBL/GenBank/DDBJ whole genome shotgun (WGS) entry which is preliminary data.</text>
</comment>
<protein>
    <submittedName>
        <fullName evidence="2">Uncharacterized protein</fullName>
    </submittedName>
</protein>